<feature type="domain" description="Gfo/Idh/MocA-like oxidoreductase N-terminal" evidence="3">
    <location>
        <begin position="21"/>
        <end position="138"/>
    </location>
</feature>
<dbReference type="PANTHER" id="PTHR22604">
    <property type="entry name" value="OXIDOREDUCTASES"/>
    <property type="match status" value="1"/>
</dbReference>
<dbReference type="EMBL" id="CAEZYQ010000062">
    <property type="protein sequence ID" value="CAB4775370.1"/>
    <property type="molecule type" value="Genomic_DNA"/>
</dbReference>
<evidence type="ECO:0000313" key="5">
    <source>
        <dbReference type="EMBL" id="CAB4775370.1"/>
    </source>
</evidence>
<accession>A0A6J6VTC5</accession>
<keyword evidence="2" id="KW-0560">Oxidoreductase</keyword>
<dbReference type="InterPro" id="IPR000683">
    <property type="entry name" value="Gfo/Idh/MocA-like_OxRdtase_N"/>
</dbReference>
<dbReference type="Pfam" id="PF01408">
    <property type="entry name" value="GFO_IDH_MocA"/>
    <property type="match status" value="1"/>
</dbReference>
<dbReference type="GO" id="GO:0000166">
    <property type="term" value="F:nucleotide binding"/>
    <property type="evidence" value="ECO:0007669"/>
    <property type="project" value="InterPro"/>
</dbReference>
<name>A0A6J6VTC5_9ZZZZ</name>
<dbReference type="AlphaFoldDB" id="A0A6J6VTC5"/>
<sequence>MPTSAQPPPPTPSDGSPEPVRWGFLATGKIARSVAADLALVPSSRLVAVGARRQESADAFVAEHAPGARAHGSYADLVTDPDVEVVYVASPHALHLEHARMAIEAGKHVLCEKPLTLDLPTATEMVRLAREHDVFLMEAMWTACHPVVLEVRRRLLARELGTPRQLRAELGFVVAADPDDRLLDPALGAGALLDMGIYPLTLAHLLLGEPEHLVATAALSDRGVDLDVAIAGRYPGGALATLSASMTSWSDRSAALATDRGRLELHGQFHHPEKAVFRPFRAGSTNDASGYDEPFEIHGSEPVVGRGYAHEVAEVDRCVRAGLRESPLVPHAQTLAIMAQLDDVRRQVGVTYDAT</sequence>
<dbReference type="Gene3D" id="3.30.360.10">
    <property type="entry name" value="Dihydrodipicolinate Reductase, domain 2"/>
    <property type="match status" value="1"/>
</dbReference>
<dbReference type="SUPFAM" id="SSF51735">
    <property type="entry name" value="NAD(P)-binding Rossmann-fold domains"/>
    <property type="match status" value="1"/>
</dbReference>
<feature type="domain" description="GFO/IDH/MocA-like oxidoreductase" evidence="4">
    <location>
        <begin position="149"/>
        <end position="267"/>
    </location>
</feature>
<proteinExistence type="inferred from homology"/>
<dbReference type="GO" id="GO:0016491">
    <property type="term" value="F:oxidoreductase activity"/>
    <property type="evidence" value="ECO:0007669"/>
    <property type="project" value="UniProtKB-KW"/>
</dbReference>
<evidence type="ECO:0000259" key="3">
    <source>
        <dbReference type="Pfam" id="PF01408"/>
    </source>
</evidence>
<protein>
    <submittedName>
        <fullName evidence="5">Unannotated protein</fullName>
    </submittedName>
</protein>
<organism evidence="5">
    <name type="scientific">freshwater metagenome</name>
    <dbReference type="NCBI Taxonomy" id="449393"/>
    <lineage>
        <taxon>unclassified sequences</taxon>
        <taxon>metagenomes</taxon>
        <taxon>ecological metagenomes</taxon>
    </lineage>
</organism>
<evidence type="ECO:0000259" key="4">
    <source>
        <dbReference type="Pfam" id="PF22725"/>
    </source>
</evidence>
<gene>
    <name evidence="5" type="ORF">UFOPK2761_03647</name>
</gene>
<evidence type="ECO:0000256" key="2">
    <source>
        <dbReference type="ARBA" id="ARBA00023002"/>
    </source>
</evidence>
<dbReference type="PANTHER" id="PTHR22604:SF105">
    <property type="entry name" value="TRANS-1,2-DIHYDROBENZENE-1,2-DIOL DEHYDROGENASE"/>
    <property type="match status" value="1"/>
</dbReference>
<dbReference type="Pfam" id="PF22725">
    <property type="entry name" value="GFO_IDH_MocA_C3"/>
    <property type="match status" value="1"/>
</dbReference>
<dbReference type="InterPro" id="IPR050984">
    <property type="entry name" value="Gfo/Idh/MocA_domain"/>
</dbReference>
<dbReference type="InterPro" id="IPR055170">
    <property type="entry name" value="GFO_IDH_MocA-like_dom"/>
</dbReference>
<dbReference type="Gene3D" id="3.40.50.720">
    <property type="entry name" value="NAD(P)-binding Rossmann-like Domain"/>
    <property type="match status" value="1"/>
</dbReference>
<evidence type="ECO:0000256" key="1">
    <source>
        <dbReference type="ARBA" id="ARBA00010928"/>
    </source>
</evidence>
<comment type="similarity">
    <text evidence="1">Belongs to the Gfo/Idh/MocA family.</text>
</comment>
<dbReference type="InterPro" id="IPR036291">
    <property type="entry name" value="NAD(P)-bd_dom_sf"/>
</dbReference>
<reference evidence="5" key="1">
    <citation type="submission" date="2020-05" db="EMBL/GenBank/DDBJ databases">
        <authorList>
            <person name="Chiriac C."/>
            <person name="Salcher M."/>
            <person name="Ghai R."/>
            <person name="Kavagutti S V."/>
        </authorList>
    </citation>
    <scope>NUCLEOTIDE SEQUENCE</scope>
</reference>
<dbReference type="SUPFAM" id="SSF55347">
    <property type="entry name" value="Glyceraldehyde-3-phosphate dehydrogenase-like, C-terminal domain"/>
    <property type="match status" value="1"/>
</dbReference>